<dbReference type="Proteomes" id="UP001139179">
    <property type="component" value="Unassembled WGS sequence"/>
</dbReference>
<keyword evidence="3 6" id="KW-0812">Transmembrane</keyword>
<accession>A0A9X2DTW5</accession>
<feature type="transmembrane region" description="Helical" evidence="6">
    <location>
        <begin position="248"/>
        <end position="264"/>
    </location>
</feature>
<name>A0A9X2DTW5_9BACI</name>
<feature type="transmembrane region" description="Helical" evidence="6">
    <location>
        <begin position="276"/>
        <end position="293"/>
    </location>
</feature>
<keyword evidence="9" id="KW-1185">Reference proteome</keyword>
<dbReference type="PANTHER" id="PTHR35007">
    <property type="entry name" value="INTEGRAL MEMBRANE PROTEIN-RELATED"/>
    <property type="match status" value="1"/>
</dbReference>
<organism evidence="8 9">
    <name type="scientific">Halalkalibacter oceani</name>
    <dbReference type="NCBI Taxonomy" id="1653776"/>
    <lineage>
        <taxon>Bacteria</taxon>
        <taxon>Bacillati</taxon>
        <taxon>Bacillota</taxon>
        <taxon>Bacilli</taxon>
        <taxon>Bacillales</taxon>
        <taxon>Bacillaceae</taxon>
        <taxon>Halalkalibacter</taxon>
    </lineage>
</organism>
<dbReference type="GO" id="GO:0005886">
    <property type="term" value="C:plasma membrane"/>
    <property type="evidence" value="ECO:0007669"/>
    <property type="project" value="UniProtKB-SubCell"/>
</dbReference>
<reference evidence="8" key="1">
    <citation type="submission" date="2022-05" db="EMBL/GenBank/DDBJ databases">
        <title>Comparative Genomics of Spacecraft Associated Microbes.</title>
        <authorList>
            <person name="Tran M.T."/>
            <person name="Wright A."/>
            <person name="Seuylemezian A."/>
            <person name="Eisen J."/>
            <person name="Coil D."/>
        </authorList>
    </citation>
    <scope>NUCLEOTIDE SEQUENCE</scope>
    <source>
        <strain evidence="8">214.1.1</strain>
    </source>
</reference>
<dbReference type="AlphaFoldDB" id="A0A9X2DTW5"/>
<evidence type="ECO:0000256" key="1">
    <source>
        <dbReference type="ARBA" id="ARBA00004651"/>
    </source>
</evidence>
<evidence type="ECO:0000259" key="7">
    <source>
        <dbReference type="Pfam" id="PF00482"/>
    </source>
</evidence>
<dbReference type="Pfam" id="PF00482">
    <property type="entry name" value="T2SSF"/>
    <property type="match status" value="1"/>
</dbReference>
<dbReference type="PANTHER" id="PTHR35007:SF1">
    <property type="entry name" value="PILUS ASSEMBLY PROTEIN"/>
    <property type="match status" value="1"/>
</dbReference>
<evidence type="ECO:0000256" key="2">
    <source>
        <dbReference type="ARBA" id="ARBA00022475"/>
    </source>
</evidence>
<evidence type="ECO:0000256" key="6">
    <source>
        <dbReference type="SAM" id="Phobius"/>
    </source>
</evidence>
<feature type="domain" description="Type II secretion system protein GspF" evidence="7">
    <location>
        <begin position="146"/>
        <end position="264"/>
    </location>
</feature>
<evidence type="ECO:0000256" key="3">
    <source>
        <dbReference type="ARBA" id="ARBA00022692"/>
    </source>
</evidence>
<evidence type="ECO:0000256" key="4">
    <source>
        <dbReference type="ARBA" id="ARBA00022989"/>
    </source>
</evidence>
<comment type="subcellular location">
    <subcellularLocation>
        <location evidence="1">Cell membrane</location>
        <topology evidence="1">Multi-pass membrane protein</topology>
    </subcellularLocation>
</comment>
<keyword evidence="4 6" id="KW-1133">Transmembrane helix</keyword>
<comment type="caution">
    <text evidence="8">The sequence shown here is derived from an EMBL/GenBank/DDBJ whole genome shotgun (WGS) entry which is preliminary data.</text>
</comment>
<sequence length="305" mass="35189">MKSILFFGIGAVCFLYVLLHLLIRFRKKSIGLKIVEQERIEIRHAAHVKKDKERKRKNASFLKRANRVNWDISKTYQQTTFIIFVVIGAAASLLADSLVFIIGGVAIGLYYPYMQLQKREDAYQSELPFRAEQAINAVEQQINDDIPTFDALKKAVPYMQSPIREEYQKAVEMIETMNISISKAVEDIPSRLNLPQLEYFHLILGVAEETEDKAADIIADASEMIRRRQKHRQRFMQEVASSLSEMKMMFYLIVMMVGTFFFMLDPEQIPLAGSPVHRALDILVIGGSGFFVWKYSKKMKEESQF</sequence>
<dbReference type="EMBL" id="JAMBOL010000044">
    <property type="protein sequence ID" value="MCM3716581.1"/>
    <property type="molecule type" value="Genomic_DNA"/>
</dbReference>
<dbReference type="InterPro" id="IPR018076">
    <property type="entry name" value="T2SS_GspF_dom"/>
</dbReference>
<protein>
    <submittedName>
        <fullName evidence="8">Type II secretion system F family protein</fullName>
    </submittedName>
</protein>
<feature type="transmembrane region" description="Helical" evidence="6">
    <location>
        <begin position="5"/>
        <end position="23"/>
    </location>
</feature>
<feature type="transmembrane region" description="Helical" evidence="6">
    <location>
        <begin position="81"/>
        <end position="111"/>
    </location>
</feature>
<evidence type="ECO:0000313" key="8">
    <source>
        <dbReference type="EMBL" id="MCM3716581.1"/>
    </source>
</evidence>
<gene>
    <name evidence="8" type="ORF">M3202_21285</name>
</gene>
<evidence type="ECO:0000313" key="9">
    <source>
        <dbReference type="Proteomes" id="UP001139179"/>
    </source>
</evidence>
<keyword evidence="5 6" id="KW-0472">Membrane</keyword>
<evidence type="ECO:0000256" key="5">
    <source>
        <dbReference type="ARBA" id="ARBA00023136"/>
    </source>
</evidence>
<keyword evidence="2" id="KW-1003">Cell membrane</keyword>
<dbReference type="RefSeq" id="WP_251225229.1">
    <property type="nucleotide sequence ID" value="NZ_JAMBOL010000044.1"/>
</dbReference>
<proteinExistence type="predicted"/>